<keyword evidence="2" id="KW-1185">Reference proteome</keyword>
<dbReference type="PANTHER" id="PTHR34222:SF99">
    <property type="entry name" value="PROTEIN, PUTATIVE-RELATED"/>
    <property type="match status" value="1"/>
</dbReference>
<organism evidence="1 2">
    <name type="scientific">Hibiscus trionum</name>
    <name type="common">Flower of an hour</name>
    <dbReference type="NCBI Taxonomy" id="183268"/>
    <lineage>
        <taxon>Eukaryota</taxon>
        <taxon>Viridiplantae</taxon>
        <taxon>Streptophyta</taxon>
        <taxon>Embryophyta</taxon>
        <taxon>Tracheophyta</taxon>
        <taxon>Spermatophyta</taxon>
        <taxon>Magnoliopsida</taxon>
        <taxon>eudicotyledons</taxon>
        <taxon>Gunneridae</taxon>
        <taxon>Pentapetalae</taxon>
        <taxon>rosids</taxon>
        <taxon>malvids</taxon>
        <taxon>Malvales</taxon>
        <taxon>Malvaceae</taxon>
        <taxon>Malvoideae</taxon>
        <taxon>Hibiscus</taxon>
    </lineage>
</organism>
<sequence length="139" mass="15511">MGLNDSFSHAGGQILLMDHLPSITRVFSLITQEESQRTIRLSNPVTEARFAVKVNHNARKGSPRCSYCSLIGHTKDKCFKLHGYPPSYNNRNKKPHVVHTNAVIENLSQDSQHNSSLNAITNDSLTPQQCQQLIAMLSN</sequence>
<evidence type="ECO:0000313" key="1">
    <source>
        <dbReference type="EMBL" id="GMJ09012.1"/>
    </source>
</evidence>
<reference evidence="1" key="1">
    <citation type="submission" date="2023-05" db="EMBL/GenBank/DDBJ databases">
        <title>Genome and transcriptome analyses reveal genes involved in the formation of fine ridges on petal epidermal cells in Hibiscus trionum.</title>
        <authorList>
            <person name="Koshimizu S."/>
            <person name="Masuda S."/>
            <person name="Ishii T."/>
            <person name="Shirasu K."/>
            <person name="Hoshino A."/>
            <person name="Arita M."/>
        </authorList>
    </citation>
    <scope>NUCLEOTIDE SEQUENCE</scope>
    <source>
        <strain evidence="1">Hamamatsu line</strain>
    </source>
</reference>
<dbReference type="PANTHER" id="PTHR34222">
    <property type="entry name" value="GAG_PRE-INTEGRS DOMAIN-CONTAINING PROTEIN"/>
    <property type="match status" value="1"/>
</dbReference>
<comment type="caution">
    <text evidence="1">The sequence shown here is derived from an EMBL/GenBank/DDBJ whole genome shotgun (WGS) entry which is preliminary data.</text>
</comment>
<dbReference type="Proteomes" id="UP001165190">
    <property type="component" value="Unassembled WGS sequence"/>
</dbReference>
<accession>A0A9W7MQG7</accession>
<protein>
    <submittedName>
        <fullName evidence="1">Uncharacterized protein</fullName>
    </submittedName>
</protein>
<evidence type="ECO:0000313" key="2">
    <source>
        <dbReference type="Proteomes" id="UP001165190"/>
    </source>
</evidence>
<proteinExistence type="predicted"/>
<gene>
    <name evidence="1" type="ORF">HRI_004570400</name>
</gene>
<name>A0A9W7MQG7_HIBTR</name>
<dbReference type="EMBL" id="BSYR01000054">
    <property type="protein sequence ID" value="GMJ09012.1"/>
    <property type="molecule type" value="Genomic_DNA"/>
</dbReference>
<dbReference type="OrthoDB" id="1748863at2759"/>
<dbReference type="AlphaFoldDB" id="A0A9W7MQG7"/>